<evidence type="ECO:0000313" key="2">
    <source>
        <dbReference type="Proteomes" id="UP000297245"/>
    </source>
</evidence>
<proteinExistence type="predicted"/>
<dbReference type="AlphaFoldDB" id="A0A4S8MHD7"/>
<organism evidence="1 2">
    <name type="scientific">Dendrothele bispora (strain CBS 962.96)</name>
    <dbReference type="NCBI Taxonomy" id="1314807"/>
    <lineage>
        <taxon>Eukaryota</taxon>
        <taxon>Fungi</taxon>
        <taxon>Dikarya</taxon>
        <taxon>Basidiomycota</taxon>
        <taxon>Agaricomycotina</taxon>
        <taxon>Agaricomycetes</taxon>
        <taxon>Agaricomycetidae</taxon>
        <taxon>Agaricales</taxon>
        <taxon>Agaricales incertae sedis</taxon>
        <taxon>Dendrothele</taxon>
    </lineage>
</organism>
<dbReference type="OrthoDB" id="3202607at2759"/>
<evidence type="ECO:0000313" key="1">
    <source>
        <dbReference type="EMBL" id="THV02087.1"/>
    </source>
</evidence>
<keyword evidence="2" id="KW-1185">Reference proteome</keyword>
<dbReference type="EMBL" id="ML179081">
    <property type="protein sequence ID" value="THV02087.1"/>
    <property type="molecule type" value="Genomic_DNA"/>
</dbReference>
<reference evidence="1 2" key="1">
    <citation type="journal article" date="2019" name="Nat. Ecol. Evol.">
        <title>Megaphylogeny resolves global patterns of mushroom evolution.</title>
        <authorList>
            <person name="Varga T."/>
            <person name="Krizsan K."/>
            <person name="Foldi C."/>
            <person name="Dima B."/>
            <person name="Sanchez-Garcia M."/>
            <person name="Sanchez-Ramirez S."/>
            <person name="Szollosi G.J."/>
            <person name="Szarkandi J.G."/>
            <person name="Papp V."/>
            <person name="Albert L."/>
            <person name="Andreopoulos W."/>
            <person name="Angelini C."/>
            <person name="Antonin V."/>
            <person name="Barry K.W."/>
            <person name="Bougher N.L."/>
            <person name="Buchanan P."/>
            <person name="Buyck B."/>
            <person name="Bense V."/>
            <person name="Catcheside P."/>
            <person name="Chovatia M."/>
            <person name="Cooper J."/>
            <person name="Damon W."/>
            <person name="Desjardin D."/>
            <person name="Finy P."/>
            <person name="Geml J."/>
            <person name="Haridas S."/>
            <person name="Hughes K."/>
            <person name="Justo A."/>
            <person name="Karasinski D."/>
            <person name="Kautmanova I."/>
            <person name="Kiss B."/>
            <person name="Kocsube S."/>
            <person name="Kotiranta H."/>
            <person name="LaButti K.M."/>
            <person name="Lechner B.E."/>
            <person name="Liimatainen K."/>
            <person name="Lipzen A."/>
            <person name="Lukacs Z."/>
            <person name="Mihaltcheva S."/>
            <person name="Morgado L.N."/>
            <person name="Niskanen T."/>
            <person name="Noordeloos M.E."/>
            <person name="Ohm R.A."/>
            <person name="Ortiz-Santana B."/>
            <person name="Ovrebo C."/>
            <person name="Racz N."/>
            <person name="Riley R."/>
            <person name="Savchenko A."/>
            <person name="Shiryaev A."/>
            <person name="Soop K."/>
            <person name="Spirin V."/>
            <person name="Szebenyi C."/>
            <person name="Tomsovsky M."/>
            <person name="Tulloss R.E."/>
            <person name="Uehling J."/>
            <person name="Grigoriev I.V."/>
            <person name="Vagvolgyi C."/>
            <person name="Papp T."/>
            <person name="Martin F.M."/>
            <person name="Miettinen O."/>
            <person name="Hibbett D.S."/>
            <person name="Nagy L.G."/>
        </authorList>
    </citation>
    <scope>NUCLEOTIDE SEQUENCE [LARGE SCALE GENOMIC DNA]</scope>
    <source>
        <strain evidence="1 2">CBS 962.96</strain>
    </source>
</reference>
<sequence>MRSSSKIIRDSNGLPLAVLGPRPNGQNWSDTVDRVSTLLENARRDMHVNKEASHRHGKYASLHTGISLGGGQTQPCNLAPSSPQDARILEELQANDDIAKIIDYCNYLFQTYFPKLHALYRNVLQSVLSDNPSLKPNFPNNHFASATYNLARAVTVAHRDFLNLFFGQCCIFACGNYNWKTGGHIVLWDLGLVIEFPPGAVVFIPSALLLHSNTKILATETCSSITLYSAAALFRWVHNGGMTDLEFRKNASPELMKEWEQHRKELNRTAMDILRDD</sequence>
<gene>
    <name evidence="1" type="ORF">K435DRAFT_654220</name>
</gene>
<evidence type="ECO:0008006" key="3">
    <source>
        <dbReference type="Google" id="ProtNLM"/>
    </source>
</evidence>
<protein>
    <recommendedName>
        <fullName evidence="3">2OGFeDO JBP1/TET oxygenase domain-containing protein</fullName>
    </recommendedName>
</protein>
<dbReference type="Gene3D" id="3.60.130.30">
    <property type="match status" value="1"/>
</dbReference>
<name>A0A4S8MHD7_DENBC</name>
<dbReference type="Proteomes" id="UP000297245">
    <property type="component" value="Unassembled WGS sequence"/>
</dbReference>
<accession>A0A4S8MHD7</accession>